<organism evidence="2 3">
    <name type="scientific">Streptomyces leeuwenhoekii</name>
    <dbReference type="NCBI Taxonomy" id="1437453"/>
    <lineage>
        <taxon>Bacteria</taxon>
        <taxon>Bacillati</taxon>
        <taxon>Actinomycetota</taxon>
        <taxon>Actinomycetes</taxon>
        <taxon>Kitasatosporales</taxon>
        <taxon>Streptomycetaceae</taxon>
        <taxon>Streptomyces</taxon>
    </lineage>
</organism>
<keyword evidence="1" id="KW-1133">Transmembrane helix</keyword>
<evidence type="ECO:0000313" key="3">
    <source>
        <dbReference type="Proteomes" id="UP000037274"/>
    </source>
</evidence>
<sequence>MSTTTLAAGQYTTTTISTAGFALGLALLGTELWRWHKGGRGGKGKGDDGGGAARDPKALIPLGFGIVCGILMIACPAGLLGTLANFLRWGGNSVGDVTMQWLTGTPSQALGTAATPRIDGYGAIVVAALTVSLWLLRKQIAKAVKGKWWKGVLIGVLLCVSTGTAALVAQQIVEGANGVGAWAINGIAKGEIV</sequence>
<dbReference type="Proteomes" id="UP000037274">
    <property type="component" value="Unassembled WGS sequence"/>
</dbReference>
<feature type="transmembrane region" description="Helical" evidence="1">
    <location>
        <begin position="148"/>
        <end position="169"/>
    </location>
</feature>
<dbReference type="RefSeq" id="WP_048574144.1">
    <property type="nucleotide sequence ID" value="NZ_LFEH01000140.1"/>
</dbReference>
<feature type="transmembrane region" description="Helical" evidence="1">
    <location>
        <begin position="12"/>
        <end position="33"/>
    </location>
</feature>
<feature type="transmembrane region" description="Helical" evidence="1">
    <location>
        <begin position="62"/>
        <end position="87"/>
    </location>
</feature>
<comment type="caution">
    <text evidence="2">The sequence shown here is derived from an EMBL/GenBank/DDBJ whole genome shotgun (WGS) entry which is preliminary data.</text>
</comment>
<gene>
    <name evidence="2" type="ORF">ACH49_26055</name>
</gene>
<keyword evidence="1" id="KW-0472">Membrane</keyword>
<feature type="transmembrane region" description="Helical" evidence="1">
    <location>
        <begin position="118"/>
        <end position="136"/>
    </location>
</feature>
<reference evidence="2 3" key="1">
    <citation type="submission" date="2015-06" db="EMBL/GenBank/DDBJ databases">
        <title>Draft genome sequence of Streptomyces leeuwenhoekii C58, which produces the novel lasso peptide, chaxapeptin.</title>
        <authorList>
            <person name="Yi Y."/>
            <person name="Hai D."/>
            <person name="Jaspars M."/>
            <person name="Sheng H."/>
            <person name="Rateb M.E."/>
            <person name="Bull A."/>
            <person name="Goodfellow M."/>
            <person name="Asenjo J.A."/>
            <person name="Ebel R."/>
        </authorList>
    </citation>
    <scope>NUCLEOTIDE SEQUENCE [LARGE SCALE GENOMIC DNA]</scope>
    <source>
        <strain evidence="2 3">C58</strain>
    </source>
</reference>
<proteinExistence type="predicted"/>
<accession>A0ABR5HSA7</accession>
<evidence type="ECO:0008006" key="4">
    <source>
        <dbReference type="Google" id="ProtNLM"/>
    </source>
</evidence>
<name>A0ABR5HSA7_STRLW</name>
<keyword evidence="1" id="KW-0812">Transmembrane</keyword>
<evidence type="ECO:0000256" key="1">
    <source>
        <dbReference type="SAM" id="Phobius"/>
    </source>
</evidence>
<keyword evidence="3" id="KW-1185">Reference proteome</keyword>
<dbReference type="EMBL" id="LFEH01000140">
    <property type="protein sequence ID" value="KMS69803.1"/>
    <property type="molecule type" value="Genomic_DNA"/>
</dbReference>
<protein>
    <recommendedName>
        <fullName evidence="4">Integral Membrane Protein</fullName>
    </recommendedName>
</protein>
<evidence type="ECO:0000313" key="2">
    <source>
        <dbReference type="EMBL" id="KMS69803.1"/>
    </source>
</evidence>